<evidence type="ECO:0000259" key="11">
    <source>
        <dbReference type="Pfam" id="PF00974"/>
    </source>
</evidence>
<evidence type="ECO:0000256" key="8">
    <source>
        <dbReference type="ARBA" id="ARBA00023180"/>
    </source>
</evidence>
<dbReference type="EMBL" id="KX497133">
    <property type="protein sequence ID" value="ARE72402.1"/>
    <property type="molecule type" value="Viral_cRNA"/>
</dbReference>
<keyword evidence="3" id="KW-0732">Signal</keyword>
<evidence type="ECO:0000256" key="9">
    <source>
        <dbReference type="SAM" id="MobiDB-lite"/>
    </source>
</evidence>
<protein>
    <submittedName>
        <fullName evidence="13">Glycoprotein</fullName>
    </submittedName>
</protein>
<feature type="domain" description="Spike glycoprotein fusion" evidence="11">
    <location>
        <begin position="90"/>
        <end position="189"/>
    </location>
</feature>
<comment type="subcellular location">
    <subcellularLocation>
        <location evidence="1">Virion membrane</location>
        <topology evidence="1">Single-pass type I membrane protein</topology>
    </subcellularLocation>
</comment>
<keyword evidence="4" id="KW-0946">Virion</keyword>
<evidence type="ECO:0000256" key="3">
    <source>
        <dbReference type="ARBA" id="ARBA00022729"/>
    </source>
</evidence>
<organism evidence="13">
    <name type="scientific">Kamese virus</name>
    <dbReference type="NCBI Taxonomy" id="200402"/>
    <lineage>
        <taxon>Viruses</taxon>
        <taxon>Riboviria</taxon>
        <taxon>Orthornavirae</taxon>
        <taxon>Negarnaviricota</taxon>
        <taxon>Haploviricotina</taxon>
        <taxon>Monjiviricetes</taxon>
        <taxon>Mononegavirales</taxon>
        <taxon>Rhabdoviridae</taxon>
        <taxon>Alpharhabdovirinae</taxon>
        <taxon>Hapavirus</taxon>
        <taxon>Hapavirus kamese</taxon>
    </lineage>
</organism>
<keyword evidence="8" id="KW-0325">Glycoprotein</keyword>
<sequence>MSYLLVIILITINRLYAFSRDADHWYVRVPHDQSWFDNVITFPIDCKEPWQQITSQNLNCPSFNNISAEAKASFNLGTVFHPLASSRLTVDGYLCHKQSWISQCVETWYFSTTETNTISNLPITKSECEEAITMYEMGEYTNPFFPPFYCSWCSTQTDQKTFVIVEPHSVREDVYNGTFVDPLFVDGYCSADYCRTIHPDVLWVPRGQSMRKDVCNKGLWESGTVFGVLEERDEDLYYSIEEQLIRSSIYGVRRLEGACYRGVCNQFGIRFQSGEWWGLAGRDVVIWITRILKQCARGQRISLSHDNHDERMAETQELMRTMLCENVKSRILSNDPVSPNDLNYLLPTNPGVGMAYRIFKRILLKGNHGGPTSELYMEQRHCMYRILHNVSRVINQTSGTWIIGQMFNGAPISINESVFERPSYLNNSARESRDGWFLLSYNGLIKYGNVLYTPSAVESSVEGLGFFHDRTSLLLLDSPKSVAVSSQMELVNNIYTSIFHSNTTSVFSKVEGAIRAAKNAVASYFSQLTNVAWWVGTGCIGIVVLLIWRKCHCYDLLCKKTSRSSDEISSKHIYDTIEMKPRTRVQNKASTPKLPPKRAHGKGLAHNYFQY</sequence>
<evidence type="ECO:0000256" key="5">
    <source>
        <dbReference type="ARBA" id="ARBA00022879"/>
    </source>
</evidence>
<evidence type="ECO:0000313" key="13">
    <source>
        <dbReference type="EMBL" id="ARE72402.1"/>
    </source>
</evidence>
<dbReference type="Pfam" id="PF00974">
    <property type="entry name" value="Rhabdo_glycop_FD"/>
    <property type="match status" value="1"/>
</dbReference>
<evidence type="ECO:0000256" key="10">
    <source>
        <dbReference type="SAM" id="Phobius"/>
    </source>
</evidence>
<feature type="region of interest" description="Disordered" evidence="9">
    <location>
        <begin position="585"/>
        <end position="611"/>
    </location>
</feature>
<dbReference type="Gene3D" id="6.10.140.740">
    <property type="match status" value="1"/>
</dbReference>
<keyword evidence="7 10" id="KW-0472">Membrane</keyword>
<feature type="domain" description="Spike glycoprotein G central" evidence="12">
    <location>
        <begin position="294"/>
        <end position="364"/>
    </location>
</feature>
<dbReference type="InterPro" id="IPR001903">
    <property type="entry name" value="Rhabdo_glycop_FD"/>
</dbReference>
<evidence type="ECO:0000256" key="7">
    <source>
        <dbReference type="ARBA" id="ARBA00023136"/>
    </source>
</evidence>
<dbReference type="GO" id="GO:0055036">
    <property type="term" value="C:virion membrane"/>
    <property type="evidence" value="ECO:0007669"/>
    <property type="project" value="UniProtKB-SubCell"/>
</dbReference>
<evidence type="ECO:0000259" key="12">
    <source>
        <dbReference type="Pfam" id="PF24833"/>
    </source>
</evidence>
<proteinExistence type="predicted"/>
<dbReference type="Gene3D" id="2.30.29.130">
    <property type="match status" value="1"/>
</dbReference>
<evidence type="ECO:0000256" key="1">
    <source>
        <dbReference type="ARBA" id="ARBA00004563"/>
    </source>
</evidence>
<evidence type="ECO:0000256" key="4">
    <source>
        <dbReference type="ARBA" id="ARBA00022844"/>
    </source>
</evidence>
<evidence type="ECO:0000256" key="2">
    <source>
        <dbReference type="ARBA" id="ARBA00022692"/>
    </source>
</evidence>
<keyword evidence="5" id="KW-0261">Viral envelope protein</keyword>
<dbReference type="GO" id="GO:0019031">
    <property type="term" value="C:viral envelope"/>
    <property type="evidence" value="ECO:0007669"/>
    <property type="project" value="UniProtKB-KW"/>
</dbReference>
<evidence type="ECO:0000256" key="6">
    <source>
        <dbReference type="ARBA" id="ARBA00022989"/>
    </source>
</evidence>
<feature type="transmembrane region" description="Helical" evidence="10">
    <location>
        <begin position="531"/>
        <end position="548"/>
    </location>
</feature>
<keyword evidence="6 10" id="KW-1133">Transmembrane helix</keyword>
<name>A0A1V0QSV3_9RHAB</name>
<dbReference type="SUPFAM" id="SSF161008">
    <property type="entry name" value="Viral glycoprotein ectodomain-like"/>
    <property type="match status" value="1"/>
</dbReference>
<keyword evidence="2 10" id="KW-0812">Transmembrane</keyword>
<dbReference type="InterPro" id="IPR055447">
    <property type="entry name" value="Rhabdo_glycop_CD"/>
</dbReference>
<dbReference type="Pfam" id="PF24833">
    <property type="entry name" value="Rhabdo_glycop_CD"/>
    <property type="match status" value="1"/>
</dbReference>
<accession>A0A1V0QSV3</accession>
<reference evidence="13" key="1">
    <citation type="journal article" date="2017" name="Vector Borne Zoonotic Dis.">
        <title>Molecular Characterization of the Kamese Virus, an Unassigned Rhabdovirus, Isolated from Culex pruina in the Central African Republic.</title>
        <authorList>
            <person name="Simo Tchetgna H.D."/>
            <person name="Nakoune E."/>
            <person name="Selekon B."/>
            <person name="Gessain A."/>
            <person name="Manuguerra J.C."/>
            <person name="Kazanji M."/>
            <person name="Berthet N."/>
        </authorList>
    </citation>
    <scope>NUCLEOTIDE SEQUENCE</scope>
    <source>
        <strain evidence="13">ArB 9074</strain>
    </source>
</reference>